<dbReference type="GO" id="GO:0003735">
    <property type="term" value="F:structural constituent of ribosome"/>
    <property type="evidence" value="ECO:0007669"/>
    <property type="project" value="InterPro"/>
</dbReference>
<gene>
    <name evidence="5" type="primary">rpmC</name>
    <name evidence="6" type="ORF">A2945_04795</name>
</gene>
<dbReference type="Proteomes" id="UP000178880">
    <property type="component" value="Unassembled WGS sequence"/>
</dbReference>
<dbReference type="SUPFAM" id="SSF46561">
    <property type="entry name" value="Ribosomal protein L29 (L29p)"/>
    <property type="match status" value="1"/>
</dbReference>
<dbReference type="GO" id="GO:0005840">
    <property type="term" value="C:ribosome"/>
    <property type="evidence" value="ECO:0007669"/>
    <property type="project" value="UniProtKB-KW"/>
</dbReference>
<comment type="similarity">
    <text evidence="1 5">Belongs to the universal ribosomal protein uL29 family.</text>
</comment>
<sequence length="68" mass="7996">MKRKEIQELKTKPVAELLKMVKEGRERLRTMKFDLAAGKVKNVDNLRGLKRDIARALTFVRQSEQKKQ</sequence>
<accession>A0A1G2CDI8</accession>
<dbReference type="GO" id="GO:0006412">
    <property type="term" value="P:translation"/>
    <property type="evidence" value="ECO:0007669"/>
    <property type="project" value="UniProtKB-UniRule"/>
</dbReference>
<dbReference type="InterPro" id="IPR036049">
    <property type="entry name" value="Ribosomal_uL29_sf"/>
</dbReference>
<comment type="caution">
    <text evidence="6">The sequence shown here is derived from an EMBL/GenBank/DDBJ whole genome shotgun (WGS) entry which is preliminary data.</text>
</comment>
<dbReference type="AlphaFoldDB" id="A0A1G2CDI8"/>
<dbReference type="EMBL" id="MHLA01000017">
    <property type="protein sequence ID" value="OGY99261.1"/>
    <property type="molecule type" value="Genomic_DNA"/>
</dbReference>
<evidence type="ECO:0000256" key="4">
    <source>
        <dbReference type="ARBA" id="ARBA00035204"/>
    </source>
</evidence>
<dbReference type="HAMAP" id="MF_00374">
    <property type="entry name" value="Ribosomal_uL29"/>
    <property type="match status" value="1"/>
</dbReference>
<proteinExistence type="inferred from homology"/>
<dbReference type="InterPro" id="IPR001854">
    <property type="entry name" value="Ribosomal_uL29"/>
</dbReference>
<keyword evidence="3 5" id="KW-0687">Ribonucleoprotein</keyword>
<evidence type="ECO:0000256" key="3">
    <source>
        <dbReference type="ARBA" id="ARBA00023274"/>
    </source>
</evidence>
<keyword evidence="2 5" id="KW-0689">Ribosomal protein</keyword>
<evidence type="ECO:0000256" key="5">
    <source>
        <dbReference type="HAMAP-Rule" id="MF_00374"/>
    </source>
</evidence>
<dbReference type="STRING" id="1798650.A2945_04795"/>
<evidence type="ECO:0000313" key="6">
    <source>
        <dbReference type="EMBL" id="OGY99261.1"/>
    </source>
</evidence>
<evidence type="ECO:0000256" key="1">
    <source>
        <dbReference type="ARBA" id="ARBA00009254"/>
    </source>
</evidence>
<organism evidence="6 7">
    <name type="scientific">Candidatus Liptonbacteria bacterium RIFCSPLOWO2_01_FULL_52_25</name>
    <dbReference type="NCBI Taxonomy" id="1798650"/>
    <lineage>
        <taxon>Bacteria</taxon>
        <taxon>Candidatus Liptoniibacteriota</taxon>
    </lineage>
</organism>
<name>A0A1G2CDI8_9BACT</name>
<dbReference type="NCBIfam" id="TIGR00012">
    <property type="entry name" value="L29"/>
    <property type="match status" value="1"/>
</dbReference>
<dbReference type="Pfam" id="PF00831">
    <property type="entry name" value="Ribosomal_L29"/>
    <property type="match status" value="1"/>
</dbReference>
<protein>
    <recommendedName>
        <fullName evidence="4 5">Large ribosomal subunit protein uL29</fullName>
    </recommendedName>
</protein>
<dbReference type="GO" id="GO:1990904">
    <property type="term" value="C:ribonucleoprotein complex"/>
    <property type="evidence" value="ECO:0007669"/>
    <property type="project" value="UniProtKB-KW"/>
</dbReference>
<reference evidence="6 7" key="1">
    <citation type="journal article" date="2016" name="Nat. Commun.">
        <title>Thousands of microbial genomes shed light on interconnected biogeochemical processes in an aquifer system.</title>
        <authorList>
            <person name="Anantharaman K."/>
            <person name="Brown C.T."/>
            <person name="Hug L.A."/>
            <person name="Sharon I."/>
            <person name="Castelle C.J."/>
            <person name="Probst A.J."/>
            <person name="Thomas B.C."/>
            <person name="Singh A."/>
            <person name="Wilkins M.J."/>
            <person name="Karaoz U."/>
            <person name="Brodie E.L."/>
            <person name="Williams K.H."/>
            <person name="Hubbard S.S."/>
            <person name="Banfield J.F."/>
        </authorList>
    </citation>
    <scope>NUCLEOTIDE SEQUENCE [LARGE SCALE GENOMIC DNA]</scope>
</reference>
<evidence type="ECO:0000313" key="7">
    <source>
        <dbReference type="Proteomes" id="UP000178880"/>
    </source>
</evidence>
<evidence type="ECO:0000256" key="2">
    <source>
        <dbReference type="ARBA" id="ARBA00022980"/>
    </source>
</evidence>
<dbReference type="Gene3D" id="1.10.287.310">
    <property type="match status" value="1"/>
</dbReference>